<dbReference type="GO" id="GO:0005737">
    <property type="term" value="C:cytoplasm"/>
    <property type="evidence" value="ECO:0007669"/>
    <property type="project" value="TreeGrafter"/>
</dbReference>
<gene>
    <name evidence="3" type="ORF">QTG54_005512</name>
</gene>
<comment type="caution">
    <text evidence="3">The sequence shown here is derived from an EMBL/GenBank/DDBJ whole genome shotgun (WGS) entry which is preliminary data.</text>
</comment>
<dbReference type="GO" id="GO:0051301">
    <property type="term" value="P:cell division"/>
    <property type="evidence" value="ECO:0007669"/>
    <property type="project" value="UniProtKB-KW"/>
</dbReference>
<evidence type="ECO:0000313" key="3">
    <source>
        <dbReference type="EMBL" id="KAK1743915.1"/>
    </source>
</evidence>
<dbReference type="Pfam" id="PF07065">
    <property type="entry name" value="D123"/>
    <property type="match status" value="1"/>
</dbReference>
<keyword evidence="4" id="KW-1185">Reference proteome</keyword>
<evidence type="ECO:0000256" key="2">
    <source>
        <dbReference type="SAM" id="MobiDB-lite"/>
    </source>
</evidence>
<evidence type="ECO:0000256" key="1">
    <source>
        <dbReference type="ARBA" id="ARBA00011047"/>
    </source>
</evidence>
<dbReference type="Proteomes" id="UP001224775">
    <property type="component" value="Unassembled WGS sequence"/>
</dbReference>
<dbReference type="EMBL" id="JATAAI010000008">
    <property type="protein sequence ID" value="KAK1743915.1"/>
    <property type="molecule type" value="Genomic_DNA"/>
</dbReference>
<protein>
    <submittedName>
        <fullName evidence="3">Cell division cycle 123 family protein</fullName>
    </submittedName>
</protein>
<keyword evidence="3" id="KW-0132">Cell division</keyword>
<evidence type="ECO:0000313" key="4">
    <source>
        <dbReference type="Proteomes" id="UP001224775"/>
    </source>
</evidence>
<accession>A0AAD8YFC5</accession>
<keyword evidence="3" id="KW-0131">Cell cycle</keyword>
<reference evidence="3" key="1">
    <citation type="submission" date="2023-06" db="EMBL/GenBank/DDBJ databases">
        <title>Survivors Of The Sea: Transcriptome response of Skeletonema marinoi to long-term dormancy.</title>
        <authorList>
            <person name="Pinder M.I.M."/>
            <person name="Kourtchenko O."/>
            <person name="Robertson E.K."/>
            <person name="Larsson T."/>
            <person name="Maumus F."/>
            <person name="Osuna-Cruz C.M."/>
            <person name="Vancaester E."/>
            <person name="Stenow R."/>
            <person name="Vandepoele K."/>
            <person name="Ploug H."/>
            <person name="Bruchert V."/>
            <person name="Godhe A."/>
            <person name="Topel M."/>
        </authorList>
    </citation>
    <scope>NUCLEOTIDE SEQUENCE</scope>
    <source>
        <strain evidence="3">R05AC</strain>
    </source>
</reference>
<comment type="similarity">
    <text evidence="1">Belongs to the CDC123 family.</text>
</comment>
<feature type="compositionally biased region" description="Acidic residues" evidence="2">
    <location>
        <begin position="114"/>
        <end position="131"/>
    </location>
</feature>
<feature type="region of interest" description="Disordered" evidence="2">
    <location>
        <begin position="106"/>
        <end position="134"/>
    </location>
</feature>
<dbReference type="AlphaFoldDB" id="A0AAD8YFC5"/>
<name>A0AAD8YFC5_9STRA</name>
<feature type="region of interest" description="Disordered" evidence="2">
    <location>
        <begin position="1"/>
        <end position="36"/>
    </location>
</feature>
<sequence length="430" mass="49289">MTTQQPQVDNDGDHHHQQQDTPSEEEPPAPPRPTKFEVESCQFSHWYPTFRSIPKSSIQNATNYKLRKNVTIESNIIKPLPNEFIEYLLSDGVRLPRCAARVSSCMKDDTADTNGDDGWNDSDDNDDESSNEEVKQYNFPNLTSQIQIALENLGGNCMPKLNWSSPKDATWMNCGTLKCTKVGDVYLLLKSSEFVSFDLERAWDDLEPAITAEGEAVENDQGNDDGKPPKDFEYELVLRKWCNLHPSMEFRCFIYNHELIAISQRHPTKFYSHLQLSDEDEVHPTTEIIHAFFETYVQRRFASGNMHRYVMDVYVDSQERTWVVDFNVWGSRTDALLFDWVELMEIGERVRDIEKDIGENGGEEVDAEIPMPELRVVTKDMKDLTYDPLSSFRGPTDVMNLMGAGNNDDGGFEPSSFKNFMEQCVPPSEM</sequence>
<organism evidence="3 4">
    <name type="scientific">Skeletonema marinoi</name>
    <dbReference type="NCBI Taxonomy" id="267567"/>
    <lineage>
        <taxon>Eukaryota</taxon>
        <taxon>Sar</taxon>
        <taxon>Stramenopiles</taxon>
        <taxon>Ochrophyta</taxon>
        <taxon>Bacillariophyta</taxon>
        <taxon>Coscinodiscophyceae</taxon>
        <taxon>Thalassiosirophycidae</taxon>
        <taxon>Thalassiosirales</taxon>
        <taxon>Skeletonemataceae</taxon>
        <taxon>Skeletonema</taxon>
        <taxon>Skeletonema marinoi-dohrnii complex</taxon>
    </lineage>
</organism>
<dbReference type="PANTHER" id="PTHR15323:SF6">
    <property type="entry name" value="CELL DIVISION CYCLE PROTEIN 123 HOMOLOG"/>
    <property type="match status" value="1"/>
</dbReference>
<dbReference type="InterPro" id="IPR009772">
    <property type="entry name" value="CDC123"/>
</dbReference>
<proteinExistence type="inferred from homology"/>
<dbReference type="PANTHER" id="PTHR15323">
    <property type="entry name" value="D123 PROTEIN"/>
    <property type="match status" value="1"/>
</dbReference>